<feature type="transmembrane region" description="Helical" evidence="8">
    <location>
        <begin position="327"/>
        <end position="349"/>
    </location>
</feature>
<keyword evidence="4 8" id="KW-1133">Transmembrane helix</keyword>
<proteinExistence type="predicted"/>
<evidence type="ECO:0000256" key="7">
    <source>
        <dbReference type="ARBA" id="ARBA00023180"/>
    </source>
</evidence>
<dbReference type="PANTHER" id="PTHR42643">
    <property type="entry name" value="IONOTROPIC RECEPTOR 20A-RELATED"/>
    <property type="match status" value="1"/>
</dbReference>
<protein>
    <recommendedName>
        <fullName evidence="9">Ionotropic receptor 75a N-terminal domain-containing protein</fullName>
    </recommendedName>
</protein>
<dbReference type="Pfam" id="PF24576">
    <property type="entry name" value="IR75A_N"/>
    <property type="match status" value="1"/>
</dbReference>
<dbReference type="InterPro" id="IPR057074">
    <property type="entry name" value="IR75A_N"/>
</dbReference>
<reference evidence="10" key="2">
    <citation type="submission" date="2022-06" db="UniProtKB">
        <authorList>
            <consortium name="EnsemblMetazoa"/>
        </authorList>
    </citation>
    <scope>IDENTIFICATION</scope>
    <source>
        <strain evidence="10">p50T (Dazao)</strain>
    </source>
</reference>
<feature type="domain" description="Ionotropic receptor 75a N-terminal" evidence="9">
    <location>
        <begin position="47"/>
        <end position="200"/>
    </location>
</feature>
<keyword evidence="5 8" id="KW-0472">Membrane</keyword>
<keyword evidence="7" id="KW-0325">Glycoprotein</keyword>
<comment type="subcellular location">
    <subcellularLocation>
        <location evidence="1">Cell membrane</location>
        <topology evidence="1">Multi-pass membrane protein</topology>
    </subcellularLocation>
</comment>
<evidence type="ECO:0000256" key="6">
    <source>
        <dbReference type="ARBA" id="ARBA00023170"/>
    </source>
</evidence>
<dbReference type="AlphaFoldDB" id="A0A8R2R905"/>
<keyword evidence="2" id="KW-1003">Cell membrane</keyword>
<keyword evidence="11" id="KW-1185">Reference proteome</keyword>
<evidence type="ECO:0000259" key="9">
    <source>
        <dbReference type="Pfam" id="PF24576"/>
    </source>
</evidence>
<feature type="transmembrane region" description="Helical" evidence="8">
    <location>
        <begin position="389"/>
        <end position="405"/>
    </location>
</feature>
<evidence type="ECO:0000256" key="5">
    <source>
        <dbReference type="ARBA" id="ARBA00023136"/>
    </source>
</evidence>
<keyword evidence="3 8" id="KW-0812">Transmembrane</keyword>
<keyword evidence="6" id="KW-0675">Receptor</keyword>
<dbReference type="Gene3D" id="1.10.287.70">
    <property type="match status" value="1"/>
</dbReference>
<evidence type="ECO:0000313" key="10">
    <source>
        <dbReference type="EnsemblMetazoa" id="XP_037875027.1"/>
    </source>
</evidence>
<dbReference type="PANTHER" id="PTHR42643:SF32">
    <property type="entry name" value="IONOTROPIC RECEPTOR 31A, ISOFORM C-RELATED"/>
    <property type="match status" value="1"/>
</dbReference>
<feature type="transmembrane region" description="Helical" evidence="8">
    <location>
        <begin position="585"/>
        <end position="605"/>
    </location>
</feature>
<sequence>MPCTSLIINCLSQFDYFGIIIKLYYGRIDLYSTVDNNLLAKMYMEKKIRMSLHNLSHRKYDFETFMVPHNTSIGLLVDGECNHTKELYLEAAKLKLFDSTHSWLVFPDVQGPENDTEDFIDDMFADVELYVNADIVVPSYVGDHYKLTDVYNFGRIQGNPLEKMVIGAWEQRAGLVIYNKTFKYYQRWDFHNLTLRAVSVILEPPKDFYPEILTEMKYTPGIVRMTKIASLLLNILKEQHNFRFNYTIRSRWIGSPERNSTPMVSNALLWGDQDIASTSGRIFPKWLDWMDIFYPPVTHLETKFYYMIPDKGIGDYENRFLTPMSPAVWWCSLATAVVCIFGLAAAAMLERRPSPGIFAFFSVFATTCQQDFEDGAPLDETVSSQGRRAALLVVGLTSMLLYNYYTSSVVSWLLNAAAPSISDLDGLMNSDFELIFEDIGYTRGWFDNPGLFYFSGFKNPKEDILRDKRVLHTKRKLPPLQPVEKGIELVRTGQFAYHTEPFTASQLISRTFKEQELCELGGLPIMLPANAYMYGQRRSPYKKFFVWSLMRLLERGHIRAAEARFSGTIPPCSGRMPRSLALGQAAPAFVLLAAFTVLSVIIAMIERIWFRYRFKTSRPTINRRSKN</sequence>
<evidence type="ECO:0000256" key="2">
    <source>
        <dbReference type="ARBA" id="ARBA00022475"/>
    </source>
</evidence>
<organism evidence="10 11">
    <name type="scientific">Bombyx mori</name>
    <name type="common">Silk moth</name>
    <dbReference type="NCBI Taxonomy" id="7091"/>
    <lineage>
        <taxon>Eukaryota</taxon>
        <taxon>Metazoa</taxon>
        <taxon>Ecdysozoa</taxon>
        <taxon>Arthropoda</taxon>
        <taxon>Hexapoda</taxon>
        <taxon>Insecta</taxon>
        <taxon>Pterygota</taxon>
        <taxon>Neoptera</taxon>
        <taxon>Endopterygota</taxon>
        <taxon>Lepidoptera</taxon>
        <taxon>Glossata</taxon>
        <taxon>Ditrysia</taxon>
        <taxon>Bombycoidea</taxon>
        <taxon>Bombycidae</taxon>
        <taxon>Bombycinae</taxon>
        <taxon>Bombyx</taxon>
    </lineage>
</organism>
<dbReference type="InterPro" id="IPR052192">
    <property type="entry name" value="Insect_Ionotropic_Sensory_Rcpt"/>
</dbReference>
<dbReference type="Proteomes" id="UP000005204">
    <property type="component" value="Unassembled WGS sequence"/>
</dbReference>
<evidence type="ECO:0000313" key="11">
    <source>
        <dbReference type="Proteomes" id="UP000005204"/>
    </source>
</evidence>
<reference evidence="11" key="1">
    <citation type="journal article" date="2008" name="Insect Biochem. Mol. Biol.">
        <title>The genome of a lepidopteran model insect, the silkworm Bombyx mori.</title>
        <authorList>
            <consortium name="International Silkworm Genome Consortium"/>
        </authorList>
    </citation>
    <scope>NUCLEOTIDE SEQUENCE [LARGE SCALE GENOMIC DNA]</scope>
    <source>
        <strain evidence="11">p50T</strain>
    </source>
</reference>
<evidence type="ECO:0000256" key="1">
    <source>
        <dbReference type="ARBA" id="ARBA00004651"/>
    </source>
</evidence>
<dbReference type="SUPFAM" id="SSF53850">
    <property type="entry name" value="Periplasmic binding protein-like II"/>
    <property type="match status" value="1"/>
</dbReference>
<evidence type="ECO:0000256" key="8">
    <source>
        <dbReference type="SAM" id="Phobius"/>
    </source>
</evidence>
<dbReference type="EnsemblMetazoa" id="XM_038019099.1">
    <property type="protein sequence ID" value="XP_037875027.1"/>
    <property type="gene ID" value="LOC101745077"/>
</dbReference>
<dbReference type="GO" id="GO:0005886">
    <property type="term" value="C:plasma membrane"/>
    <property type="evidence" value="ECO:0007669"/>
    <property type="project" value="UniProtKB-SubCell"/>
</dbReference>
<evidence type="ECO:0000256" key="4">
    <source>
        <dbReference type="ARBA" id="ARBA00022989"/>
    </source>
</evidence>
<accession>A0A8R2R905</accession>
<evidence type="ECO:0000256" key="3">
    <source>
        <dbReference type="ARBA" id="ARBA00022692"/>
    </source>
</evidence>
<name>A0A8R2R905_BOMMO</name>